<accession>A0A401TXW1</accession>
<dbReference type="AntiFam" id="ANF00116">
    <property type="entry name" value="Shadow ORF (opposite cobK)"/>
</dbReference>
<feature type="non-terminal residue" evidence="1">
    <location>
        <position position="209"/>
    </location>
</feature>
<protein>
    <submittedName>
        <fullName evidence="1">Uncharacterized protein</fullName>
    </submittedName>
</protein>
<name>A0A401TXW1_CHIPU</name>
<keyword evidence="2" id="KW-1185">Reference proteome</keyword>
<feature type="non-terminal residue" evidence="1">
    <location>
        <position position="1"/>
    </location>
</feature>
<evidence type="ECO:0000313" key="1">
    <source>
        <dbReference type="EMBL" id="GCC47473.1"/>
    </source>
</evidence>
<dbReference type="Proteomes" id="UP000287033">
    <property type="component" value="Unassembled WGS sequence"/>
</dbReference>
<sequence length="209" mass="22456">EPRPRDHDDGKVERACGVDLGAGAGSAGIAGDDPFDIARAHHLELGLEREGSARDDDVRIGQWQRLLGRIDKSQRIGLLRQGTERRDMLAADCEKYIGTTLRQGRDRGCDVRDLDPAVAGGPLPGRAFEREQRCRGLRAGGDRVAAHLGREGVRRVDHMGDAFTTQIIGKAADAAEAADAGRQRLLGRRVGAAAIGIDRVDPRAADRSG</sequence>
<dbReference type="AlphaFoldDB" id="A0A401TXW1"/>
<evidence type="ECO:0000313" key="2">
    <source>
        <dbReference type="Proteomes" id="UP000287033"/>
    </source>
</evidence>
<gene>
    <name evidence="1" type="ORF">chiPu_0031774</name>
</gene>
<dbReference type="EMBL" id="BEZZ01218307">
    <property type="protein sequence ID" value="GCC47473.1"/>
    <property type="molecule type" value="Genomic_DNA"/>
</dbReference>
<proteinExistence type="predicted"/>
<organism evidence="1 2">
    <name type="scientific">Chiloscyllium punctatum</name>
    <name type="common">Brownbanded bambooshark</name>
    <name type="synonym">Hemiscyllium punctatum</name>
    <dbReference type="NCBI Taxonomy" id="137246"/>
    <lineage>
        <taxon>Eukaryota</taxon>
        <taxon>Metazoa</taxon>
        <taxon>Chordata</taxon>
        <taxon>Craniata</taxon>
        <taxon>Vertebrata</taxon>
        <taxon>Chondrichthyes</taxon>
        <taxon>Elasmobranchii</taxon>
        <taxon>Galeomorphii</taxon>
        <taxon>Galeoidea</taxon>
        <taxon>Orectolobiformes</taxon>
        <taxon>Hemiscylliidae</taxon>
        <taxon>Chiloscyllium</taxon>
    </lineage>
</organism>
<reference evidence="1 2" key="1">
    <citation type="journal article" date="2018" name="Nat. Ecol. Evol.">
        <title>Shark genomes provide insights into elasmobranch evolution and the origin of vertebrates.</title>
        <authorList>
            <person name="Hara Y"/>
            <person name="Yamaguchi K"/>
            <person name="Onimaru K"/>
            <person name="Kadota M"/>
            <person name="Koyanagi M"/>
            <person name="Keeley SD"/>
            <person name="Tatsumi K"/>
            <person name="Tanaka K"/>
            <person name="Motone F"/>
            <person name="Kageyama Y"/>
            <person name="Nozu R"/>
            <person name="Adachi N"/>
            <person name="Nishimura O"/>
            <person name="Nakagawa R"/>
            <person name="Tanegashima C"/>
            <person name="Kiyatake I"/>
            <person name="Matsumoto R"/>
            <person name="Murakumo K"/>
            <person name="Nishida K"/>
            <person name="Terakita A"/>
            <person name="Kuratani S"/>
            <person name="Sato K"/>
            <person name="Hyodo S Kuraku.S."/>
        </authorList>
    </citation>
    <scope>NUCLEOTIDE SEQUENCE [LARGE SCALE GENOMIC DNA]</scope>
</reference>
<comment type="caution">
    <text evidence="1">The sequence shown here is derived from an EMBL/GenBank/DDBJ whole genome shotgun (WGS) entry which is preliminary data.</text>
</comment>